<protein>
    <submittedName>
        <fullName evidence="1">Minor capsid protein</fullName>
    </submittedName>
</protein>
<reference evidence="1" key="1">
    <citation type="journal article" date="2021" name="Proc. Natl. Acad. Sci. U.S.A.">
        <title>A Catalog of Tens of Thousands of Viruses from Human Metagenomes Reveals Hidden Associations with Chronic Diseases.</title>
        <authorList>
            <person name="Tisza M.J."/>
            <person name="Buck C.B."/>
        </authorList>
    </citation>
    <scope>NUCLEOTIDE SEQUENCE</scope>
    <source>
        <strain evidence="1">CtoOf8</strain>
    </source>
</reference>
<dbReference type="Pfam" id="PF06152">
    <property type="entry name" value="Phage_min_cap2"/>
    <property type="match status" value="1"/>
</dbReference>
<dbReference type="InterPro" id="IPR009319">
    <property type="entry name" value="Phage_A118_VSP1"/>
</dbReference>
<name>A0A8S5QER1_9CAUD</name>
<evidence type="ECO:0000313" key="1">
    <source>
        <dbReference type="EMBL" id="DAE17774.1"/>
    </source>
</evidence>
<dbReference type="EMBL" id="BK015646">
    <property type="protein sequence ID" value="DAE17774.1"/>
    <property type="molecule type" value="Genomic_DNA"/>
</dbReference>
<organism evidence="1">
    <name type="scientific">Siphoviridae sp. ctoOf8</name>
    <dbReference type="NCBI Taxonomy" id="2825668"/>
    <lineage>
        <taxon>Viruses</taxon>
        <taxon>Duplodnaviria</taxon>
        <taxon>Heunggongvirae</taxon>
        <taxon>Uroviricota</taxon>
        <taxon>Caudoviricetes</taxon>
    </lineage>
</organism>
<accession>A0A8S5QER1</accession>
<proteinExistence type="predicted"/>
<dbReference type="GO" id="GO:0005198">
    <property type="term" value="F:structural molecule activity"/>
    <property type="evidence" value="ECO:0007669"/>
    <property type="project" value="InterPro"/>
</dbReference>
<sequence>MLTPKYLSTFCSRYLGMVDVLNEQIVRDIARRMAKTGRVTDSAKWQIIQAQQSGKLLDDITKEVSKFTGYSEAEISKMFKDAGIKSIQNDAAPLLDAGIISNINLSRNMVDLMIANERKTSGEVNNLTLTTAAQCQQLYMQSLNEALLKVQSGAFSYQEALKQAIRMAAQAGGTVLYQSGHQMSLDAALRMALLTGVNQTAGTLTEMYAEDMGAEYYETTAHPGARPDHVVWQGQVFKIIGEAGGYRNFYESTGYGTVTGLCGANCRHSFHPFWPGISKPAYTQDMLGDYTVAKYKYGDRNLTEYECSQIQRRMERAIRGSKRILAGYDSAIIYATDEETERYFRQEFQVESVKLKQRERKLKDFCNETGRSVDQVRTQVYAVKDQKGNVVNYGHSTSMKAVWANRKAKK</sequence>